<protein>
    <submittedName>
        <fullName evidence="1">Uncharacterized protein</fullName>
    </submittedName>
</protein>
<organism evidence="1 2">
    <name type="scientific">Deinococcus geothermalis (strain DSM 11300 / CIP 105573 / AG-3a)</name>
    <dbReference type="NCBI Taxonomy" id="319795"/>
    <lineage>
        <taxon>Bacteria</taxon>
        <taxon>Thermotogati</taxon>
        <taxon>Deinococcota</taxon>
        <taxon>Deinococci</taxon>
        <taxon>Deinococcales</taxon>
        <taxon>Deinococcaceae</taxon>
        <taxon>Deinococcus</taxon>
    </lineage>
</organism>
<dbReference type="EMBL" id="CP000856">
    <property type="protein sequence ID" value="ABW35152.1"/>
    <property type="molecule type" value="Genomic_DNA"/>
</dbReference>
<dbReference type="AlphaFoldDB" id="A8ZRP3"/>
<dbReference type="KEGG" id="dge:Dgeo_3113"/>
<evidence type="ECO:0000313" key="2">
    <source>
        <dbReference type="Proteomes" id="UP000002431"/>
    </source>
</evidence>
<name>A8ZRP3_DEIGD</name>
<dbReference type="HOGENOM" id="CLU_202415_0_0_0"/>
<sequence>MCQAVRNAFWNEHYLSSELWAEEERGDPELDRALDGLVSVKVVPSRAKSKPRAVKRTG</sequence>
<accession>A8ZRP3</accession>
<proteinExistence type="predicted"/>
<keyword evidence="1" id="KW-0614">Plasmid</keyword>
<evidence type="ECO:0000313" key="1">
    <source>
        <dbReference type="EMBL" id="ABW35152.1"/>
    </source>
</evidence>
<reference evidence="1" key="1">
    <citation type="submission" date="2007-10" db="EMBL/GenBank/DDBJ databases">
        <title>Complete sequence of Plasmid2 pDGEO02 of Deinococcus geothermalis DSM 11300.</title>
        <authorList>
            <consortium name="US DOE Joint Genome Institute"/>
            <person name="Copeland A."/>
            <person name="Lucas S."/>
            <person name="Lapidus A."/>
            <person name="Barry K."/>
            <person name="Detter J.C."/>
            <person name="Glavina del Rio T."/>
            <person name="Hammon N."/>
            <person name="Israni S."/>
            <person name="Dalin E."/>
            <person name="Tice H."/>
            <person name="Pitluck S."/>
            <person name="Brettin T."/>
            <person name="Bruce D."/>
            <person name="Han C."/>
            <person name="Tapia R."/>
            <person name="Saunders E."/>
            <person name="Gilna P."/>
            <person name="Schmutz J."/>
            <person name="Larimer F."/>
            <person name="Land M."/>
            <person name="Hauser L."/>
            <person name="Kyrpides N."/>
            <person name="Kim E."/>
            <person name="Daly M.J."/>
            <person name="Fredrickson J.K."/>
            <person name="Makarova K.S."/>
            <person name="Gaidamakova E.K."/>
            <person name="Zhai M."/>
            <person name="Richardson P."/>
        </authorList>
    </citation>
    <scope>NUCLEOTIDE SEQUENCE [LARGE SCALE GENOMIC DNA]</scope>
    <source>
        <strain evidence="1">DSM 11300</strain>
        <plasmid evidence="1">pDGEO02</plasmid>
    </source>
</reference>
<keyword evidence="2" id="KW-1185">Reference proteome</keyword>
<dbReference type="Proteomes" id="UP000002431">
    <property type="component" value="Plasmid pDGEO02"/>
</dbReference>
<geneLocation type="plasmid" evidence="1 2">
    <name>pDGEO02</name>
</geneLocation>
<gene>
    <name evidence="1" type="ORF">Dgeo_3113</name>
</gene>